<dbReference type="PANTHER" id="PTHR19848:SF8">
    <property type="entry name" value="F-BOX AND WD REPEAT DOMAIN CONTAINING 7"/>
    <property type="match status" value="1"/>
</dbReference>
<feature type="repeat" description="WD" evidence="3">
    <location>
        <begin position="12"/>
        <end position="46"/>
    </location>
</feature>
<evidence type="ECO:0000256" key="2">
    <source>
        <dbReference type="ARBA" id="ARBA00022737"/>
    </source>
</evidence>
<keyword evidence="1 3" id="KW-0853">WD repeat</keyword>
<evidence type="ECO:0000313" key="5">
    <source>
        <dbReference type="Proteomes" id="UP000248917"/>
    </source>
</evidence>
<dbReference type="SUPFAM" id="SSF50978">
    <property type="entry name" value="WD40 repeat-like"/>
    <property type="match status" value="1"/>
</dbReference>
<protein>
    <submittedName>
        <fullName evidence="4">WD-40 repeat-containing protein</fullName>
    </submittedName>
</protein>
<dbReference type="PROSITE" id="PS00678">
    <property type="entry name" value="WD_REPEATS_1"/>
    <property type="match status" value="1"/>
</dbReference>
<dbReference type="Gene3D" id="2.130.10.10">
    <property type="entry name" value="YVTN repeat-like/Quinoprotein amine dehydrogenase"/>
    <property type="match status" value="2"/>
</dbReference>
<evidence type="ECO:0000313" key="4">
    <source>
        <dbReference type="EMBL" id="PZV78610.1"/>
    </source>
</evidence>
<proteinExistence type="predicted"/>
<reference evidence="4 5" key="1">
    <citation type="submission" date="2018-06" db="EMBL/GenBank/DDBJ databases">
        <title>Genomic Encyclopedia of Archaeal and Bacterial Type Strains, Phase II (KMG-II): from individual species to whole genera.</title>
        <authorList>
            <person name="Goeker M."/>
        </authorList>
    </citation>
    <scope>NUCLEOTIDE SEQUENCE [LARGE SCALE GENOMIC DNA]</scope>
    <source>
        <strain evidence="4 5">T4</strain>
    </source>
</reference>
<dbReference type="PROSITE" id="PS50082">
    <property type="entry name" value="WD_REPEATS_2"/>
    <property type="match status" value="4"/>
</dbReference>
<feature type="repeat" description="WD" evidence="3">
    <location>
        <begin position="179"/>
        <end position="211"/>
    </location>
</feature>
<dbReference type="Pfam" id="PF00400">
    <property type="entry name" value="WD40"/>
    <property type="match status" value="4"/>
</dbReference>
<dbReference type="InterPro" id="IPR015943">
    <property type="entry name" value="WD40/YVTN_repeat-like_dom_sf"/>
</dbReference>
<organism evidence="4 5">
    <name type="scientific">Algoriphagus aquaeductus</name>
    <dbReference type="NCBI Taxonomy" id="475299"/>
    <lineage>
        <taxon>Bacteria</taxon>
        <taxon>Pseudomonadati</taxon>
        <taxon>Bacteroidota</taxon>
        <taxon>Cytophagia</taxon>
        <taxon>Cytophagales</taxon>
        <taxon>Cyclobacteriaceae</taxon>
        <taxon>Algoriphagus</taxon>
    </lineage>
</organism>
<dbReference type="AlphaFoldDB" id="A0A326RKC6"/>
<dbReference type="InterPro" id="IPR036322">
    <property type="entry name" value="WD40_repeat_dom_sf"/>
</dbReference>
<dbReference type="Proteomes" id="UP000248917">
    <property type="component" value="Unassembled WGS sequence"/>
</dbReference>
<dbReference type="PANTHER" id="PTHR19848">
    <property type="entry name" value="WD40 REPEAT PROTEIN"/>
    <property type="match status" value="1"/>
</dbReference>
<dbReference type="EMBL" id="QKTX01000016">
    <property type="protein sequence ID" value="PZV78610.1"/>
    <property type="molecule type" value="Genomic_DNA"/>
</dbReference>
<dbReference type="InterPro" id="IPR020472">
    <property type="entry name" value="WD40_PAC1"/>
</dbReference>
<keyword evidence="5" id="KW-1185">Reference proteome</keyword>
<dbReference type="PRINTS" id="PR00320">
    <property type="entry name" value="GPROTEINBRPT"/>
</dbReference>
<dbReference type="RefSeq" id="WP_111394448.1">
    <property type="nucleotide sequence ID" value="NZ_QKTX01000016.1"/>
</dbReference>
<feature type="repeat" description="WD" evidence="3">
    <location>
        <begin position="221"/>
        <end position="262"/>
    </location>
</feature>
<sequence length="306" mass="34228">MSKIQVNKLHTLTGHNDCIYALAEGSDPRFFYTGAGDGMVVEWDLDRPKDGKLIAKLPHSVYALEVDREKNHLIIGHNFEGIHVIDLNENKEIWSLKLTDQAIFDLKIFGNELFVGTGDGVLVVVDMTERAIKKHIKLSSKSIRVLSIARTKRQMAVGLSDHTIKVLDLANGLHPIANLSGHTNSIFALGFSPDETLLVSGARDAQLKFWNSVNYTLDQNIVAHMYAINYLSYREDGKYLATCSMDKSIKVWDVENHKLLKVIDKARNAGHGTSINKVLWSTYSGNIVSVSDDRTIAIWQIEVDNL</sequence>
<dbReference type="PROSITE" id="PS50294">
    <property type="entry name" value="WD_REPEATS_REGION"/>
    <property type="match status" value="4"/>
</dbReference>
<feature type="repeat" description="WD" evidence="3">
    <location>
        <begin position="268"/>
        <end position="306"/>
    </location>
</feature>
<evidence type="ECO:0000256" key="1">
    <source>
        <dbReference type="ARBA" id="ARBA00022574"/>
    </source>
</evidence>
<gene>
    <name evidence="4" type="ORF">CLV31_11639</name>
</gene>
<dbReference type="InterPro" id="IPR001680">
    <property type="entry name" value="WD40_rpt"/>
</dbReference>
<dbReference type="SMART" id="SM00320">
    <property type="entry name" value="WD40"/>
    <property type="match status" value="6"/>
</dbReference>
<dbReference type="InterPro" id="IPR019775">
    <property type="entry name" value="WD40_repeat_CS"/>
</dbReference>
<evidence type="ECO:0000256" key="3">
    <source>
        <dbReference type="PROSITE-ProRule" id="PRU00221"/>
    </source>
</evidence>
<name>A0A326RKC6_9BACT</name>
<dbReference type="OrthoDB" id="933690at2"/>
<comment type="caution">
    <text evidence="4">The sequence shown here is derived from an EMBL/GenBank/DDBJ whole genome shotgun (WGS) entry which is preliminary data.</text>
</comment>
<accession>A0A326RKC6</accession>
<keyword evidence="2" id="KW-0677">Repeat</keyword>